<dbReference type="RefSeq" id="WP_157165577.1">
    <property type="nucleotide sequence ID" value="NZ_WPNZ01000006.1"/>
</dbReference>
<dbReference type="Gene3D" id="3.40.1580.10">
    <property type="entry name" value="SMI1/KNR4-like"/>
    <property type="match status" value="2"/>
</dbReference>
<evidence type="ECO:0000313" key="2">
    <source>
        <dbReference type="Proteomes" id="UP000483802"/>
    </source>
</evidence>
<protein>
    <submittedName>
        <fullName evidence="1">SMI1/KNR4 family protein</fullName>
    </submittedName>
</protein>
<dbReference type="Pfam" id="PF14567">
    <property type="entry name" value="SUKH_5"/>
    <property type="match status" value="1"/>
</dbReference>
<dbReference type="AlphaFoldDB" id="A0A6L6WTY1"/>
<name>A0A6L6WTY1_9ACTN</name>
<dbReference type="EMBL" id="WPNZ01000006">
    <property type="protein sequence ID" value="MVO85523.1"/>
    <property type="molecule type" value="Genomic_DNA"/>
</dbReference>
<dbReference type="Proteomes" id="UP000483802">
    <property type="component" value="Unassembled WGS sequence"/>
</dbReference>
<accession>A0A6L6WTY1</accession>
<reference evidence="1 2" key="1">
    <citation type="submission" date="2019-11" db="EMBL/GenBank/DDBJ databases">
        <title>Streptomyces typhae sp. nov., a novel endophytic actinomycete isolated from the root of cattail pollen (Typha angustifolia L.).</title>
        <authorList>
            <person name="Peng C."/>
        </authorList>
    </citation>
    <scope>NUCLEOTIDE SEQUENCE [LARGE SCALE GENOMIC DNA]</scope>
    <source>
        <strain evidence="2">p1417</strain>
    </source>
</reference>
<keyword evidence="2" id="KW-1185">Reference proteome</keyword>
<dbReference type="SUPFAM" id="SSF160631">
    <property type="entry name" value="SMI1/KNR4-like"/>
    <property type="match status" value="1"/>
</dbReference>
<dbReference type="InterPro" id="IPR037883">
    <property type="entry name" value="Knr4/Smi1-like_sf"/>
</dbReference>
<evidence type="ECO:0000313" key="1">
    <source>
        <dbReference type="EMBL" id="MVO85523.1"/>
    </source>
</evidence>
<organism evidence="1 2">
    <name type="scientific">Streptomyces typhae</name>
    <dbReference type="NCBI Taxonomy" id="2681492"/>
    <lineage>
        <taxon>Bacteria</taxon>
        <taxon>Bacillati</taxon>
        <taxon>Actinomycetota</taxon>
        <taxon>Actinomycetes</taxon>
        <taxon>Kitasatosporales</taxon>
        <taxon>Streptomycetaceae</taxon>
        <taxon>Streptomyces</taxon>
    </lineage>
</organism>
<sequence>MSADFAPLRELIETSPLITTARARGSGKPEAAVEAAEGVVGPLSQSYRWWLTEYGEGAFNGSEIASVAPPTPDTVDVTTELEGERLCFYRESDGCGGSFHFALDQWDGEEHPVVRRDHFTGEEDEEFADSFAGFLTVQVALHSGLGEGPNPTIARLWRSTPGVLLPNGVSVYGPHVIRERNDTYEVREYAPDWVLVGDDSGGRGLFMRHHGRDRTSVYALELGAVEHDVEANGELLTGDLVGWLAAEAYG</sequence>
<gene>
    <name evidence="1" type="ORF">GPA10_12360</name>
</gene>
<comment type="caution">
    <text evidence="1">The sequence shown here is derived from an EMBL/GenBank/DDBJ whole genome shotgun (WGS) entry which is preliminary data.</text>
</comment>
<proteinExistence type="predicted"/>